<organism evidence="3 4">
    <name type="scientific">Natronoarchaeum philippinense</name>
    <dbReference type="NCBI Taxonomy" id="558529"/>
    <lineage>
        <taxon>Archaea</taxon>
        <taxon>Methanobacteriati</taxon>
        <taxon>Methanobacteriota</taxon>
        <taxon>Stenosarchaea group</taxon>
        <taxon>Halobacteria</taxon>
        <taxon>Halobacteriales</taxon>
        <taxon>Natronoarchaeaceae</taxon>
    </lineage>
</organism>
<evidence type="ECO:0000259" key="2">
    <source>
        <dbReference type="Pfam" id="PF26456"/>
    </source>
</evidence>
<dbReference type="OrthoDB" id="204982at2157"/>
<feature type="compositionally biased region" description="Acidic residues" evidence="1">
    <location>
        <begin position="23"/>
        <end position="33"/>
    </location>
</feature>
<evidence type="ECO:0000313" key="4">
    <source>
        <dbReference type="Proteomes" id="UP000219453"/>
    </source>
</evidence>
<evidence type="ECO:0000256" key="1">
    <source>
        <dbReference type="SAM" id="MobiDB-lite"/>
    </source>
</evidence>
<evidence type="ECO:0000313" key="3">
    <source>
        <dbReference type="EMBL" id="SNZ18059.1"/>
    </source>
</evidence>
<dbReference type="RefSeq" id="WP_097010102.1">
    <property type="nucleotide sequence ID" value="NZ_OBEJ01000008.1"/>
</dbReference>
<feature type="compositionally biased region" description="Acidic residues" evidence="1">
    <location>
        <begin position="1"/>
        <end position="14"/>
    </location>
</feature>
<feature type="domain" description="DUF8135" evidence="2">
    <location>
        <begin position="130"/>
        <end position="178"/>
    </location>
</feature>
<feature type="region of interest" description="Disordered" evidence="1">
    <location>
        <begin position="1"/>
        <end position="92"/>
    </location>
</feature>
<proteinExistence type="predicted"/>
<dbReference type="Proteomes" id="UP000219453">
    <property type="component" value="Unassembled WGS sequence"/>
</dbReference>
<dbReference type="AlphaFoldDB" id="A0A285P8I5"/>
<accession>A0A285P8I5</accession>
<feature type="compositionally biased region" description="Low complexity" evidence="1">
    <location>
        <begin position="34"/>
        <end position="48"/>
    </location>
</feature>
<dbReference type="InterPro" id="IPR058448">
    <property type="entry name" value="DUF8135"/>
</dbReference>
<gene>
    <name evidence="3" type="ORF">SAMN06269185_3222</name>
</gene>
<dbReference type="EMBL" id="OBEJ01000008">
    <property type="protein sequence ID" value="SNZ18059.1"/>
    <property type="molecule type" value="Genomic_DNA"/>
</dbReference>
<keyword evidence="4" id="KW-1185">Reference proteome</keyword>
<protein>
    <recommendedName>
        <fullName evidence="2">DUF8135 domain-containing protein</fullName>
    </recommendedName>
</protein>
<dbReference type="Pfam" id="PF26456">
    <property type="entry name" value="DUF8135"/>
    <property type="match status" value="1"/>
</dbReference>
<sequence>MSEESEDDLPDEPLADLAASVRDDDDADTETTDADGGATDDVSSVPASDDADTDLPPLPGETASDPSREGPLGDLAAEVDRRRGDADPDDLDDLFTSEDVADLDVDAVWDHVESGGIDVDVTADADDEQVIEKASFCQQCEFFAEPPAVGCEHDGTEILELVDTDNFRVRNCPKVAEEERLGDL</sequence>
<name>A0A285P8I5_NATPI</name>
<reference evidence="3 4" key="1">
    <citation type="submission" date="2017-09" db="EMBL/GenBank/DDBJ databases">
        <authorList>
            <person name="Ehlers B."/>
            <person name="Leendertz F.H."/>
        </authorList>
    </citation>
    <scope>NUCLEOTIDE SEQUENCE [LARGE SCALE GENOMIC DNA]</scope>
    <source>
        <strain evidence="3 4">DSM 27208</strain>
    </source>
</reference>